<dbReference type="Gene3D" id="1.10.10.160">
    <property type="match status" value="1"/>
</dbReference>
<dbReference type="Gene3D" id="1.10.486.10">
    <property type="entry name" value="PCRA, domain 4"/>
    <property type="match status" value="2"/>
</dbReference>
<keyword evidence="3 11" id="KW-0378">Hydrolase</keyword>
<dbReference type="AlphaFoldDB" id="A0A2M8L6R1"/>
<organism evidence="14 15">
    <name type="scientific">Candidatus Shapirobacteria bacterium CG10_big_fil_rev_8_21_14_0_10_48_15</name>
    <dbReference type="NCBI Taxonomy" id="1974484"/>
    <lineage>
        <taxon>Bacteria</taxon>
        <taxon>Candidatus Shapironibacteriota</taxon>
    </lineage>
</organism>
<dbReference type="GO" id="GO:0016887">
    <property type="term" value="F:ATP hydrolysis activity"/>
    <property type="evidence" value="ECO:0007669"/>
    <property type="project" value="RHEA"/>
</dbReference>
<comment type="catalytic activity">
    <reaction evidence="8">
        <text>Couples ATP hydrolysis with the unwinding of duplex DNA by translocating in the 3'-5' direction.</text>
        <dbReference type="EC" id="5.6.2.4"/>
    </reaction>
</comment>
<evidence type="ECO:0000256" key="2">
    <source>
        <dbReference type="ARBA" id="ARBA00022741"/>
    </source>
</evidence>
<feature type="binding site" evidence="11">
    <location>
        <begin position="30"/>
        <end position="37"/>
    </location>
    <ligand>
        <name>ATP</name>
        <dbReference type="ChEBI" id="CHEBI:30616"/>
    </ligand>
</feature>
<proteinExistence type="inferred from homology"/>
<evidence type="ECO:0000256" key="4">
    <source>
        <dbReference type="ARBA" id="ARBA00022806"/>
    </source>
</evidence>
<dbReference type="InterPro" id="IPR013986">
    <property type="entry name" value="DExx_box_DNA_helicase_dom_sf"/>
</dbReference>
<dbReference type="GO" id="GO:0005829">
    <property type="term" value="C:cytosol"/>
    <property type="evidence" value="ECO:0007669"/>
    <property type="project" value="TreeGrafter"/>
</dbReference>
<dbReference type="GO" id="GO:0033202">
    <property type="term" value="C:DNA helicase complex"/>
    <property type="evidence" value="ECO:0007669"/>
    <property type="project" value="TreeGrafter"/>
</dbReference>
<accession>A0A2M8L6R1</accession>
<evidence type="ECO:0000256" key="10">
    <source>
        <dbReference type="ARBA" id="ARBA00048988"/>
    </source>
</evidence>
<evidence type="ECO:0000256" key="6">
    <source>
        <dbReference type="ARBA" id="ARBA00023125"/>
    </source>
</evidence>
<evidence type="ECO:0000256" key="11">
    <source>
        <dbReference type="PROSITE-ProRule" id="PRU00560"/>
    </source>
</evidence>
<evidence type="ECO:0000313" key="15">
    <source>
        <dbReference type="Proteomes" id="UP000231579"/>
    </source>
</evidence>
<feature type="domain" description="UvrD-like helicase ATP-binding" evidence="12">
    <location>
        <begin position="9"/>
        <end position="297"/>
    </location>
</feature>
<gene>
    <name evidence="14" type="ORF">COU97_02535</name>
</gene>
<dbReference type="CDD" id="cd17932">
    <property type="entry name" value="DEXQc_UvrD"/>
    <property type="match status" value="1"/>
</dbReference>
<dbReference type="InterPro" id="IPR014016">
    <property type="entry name" value="UvrD-like_ATP-bd"/>
</dbReference>
<dbReference type="PANTHER" id="PTHR11070:SF2">
    <property type="entry name" value="ATP-DEPENDENT DNA HELICASE SRS2"/>
    <property type="match status" value="1"/>
</dbReference>
<protein>
    <recommendedName>
        <fullName evidence="9">DNA 3'-5' helicase</fullName>
        <ecNumber evidence="9">5.6.2.4</ecNumber>
    </recommendedName>
</protein>
<evidence type="ECO:0000256" key="7">
    <source>
        <dbReference type="ARBA" id="ARBA00023235"/>
    </source>
</evidence>
<dbReference type="GO" id="GO:0000725">
    <property type="term" value="P:recombinational repair"/>
    <property type="evidence" value="ECO:0007669"/>
    <property type="project" value="TreeGrafter"/>
</dbReference>
<dbReference type="PROSITE" id="PS51198">
    <property type="entry name" value="UVRD_HELICASE_ATP_BIND"/>
    <property type="match status" value="1"/>
</dbReference>
<evidence type="ECO:0000313" key="14">
    <source>
        <dbReference type="EMBL" id="PJE69897.1"/>
    </source>
</evidence>
<dbReference type="InterPro" id="IPR014017">
    <property type="entry name" value="DNA_helicase_UvrD-like_C"/>
</dbReference>
<name>A0A2M8L6R1_9BACT</name>
<dbReference type="EC" id="5.6.2.4" evidence="9"/>
<comment type="catalytic activity">
    <reaction evidence="10">
        <text>ATP + H2O = ADP + phosphate + H(+)</text>
        <dbReference type="Rhea" id="RHEA:13065"/>
        <dbReference type="ChEBI" id="CHEBI:15377"/>
        <dbReference type="ChEBI" id="CHEBI:15378"/>
        <dbReference type="ChEBI" id="CHEBI:30616"/>
        <dbReference type="ChEBI" id="CHEBI:43474"/>
        <dbReference type="ChEBI" id="CHEBI:456216"/>
        <dbReference type="EC" id="5.6.2.4"/>
    </reaction>
</comment>
<dbReference type="CDD" id="cd18807">
    <property type="entry name" value="SF1_C_UvrD"/>
    <property type="match status" value="1"/>
</dbReference>
<keyword evidence="6" id="KW-0238">DNA-binding</keyword>
<dbReference type="EMBL" id="PFEM01000036">
    <property type="protein sequence ID" value="PJE69897.1"/>
    <property type="molecule type" value="Genomic_DNA"/>
</dbReference>
<keyword evidence="5 11" id="KW-0067">ATP-binding</keyword>
<dbReference type="Proteomes" id="UP000231579">
    <property type="component" value="Unassembled WGS sequence"/>
</dbReference>
<dbReference type="PROSITE" id="PS51217">
    <property type="entry name" value="UVRD_HELICASE_CTER"/>
    <property type="match status" value="1"/>
</dbReference>
<evidence type="ECO:0000256" key="9">
    <source>
        <dbReference type="ARBA" id="ARBA00034808"/>
    </source>
</evidence>
<feature type="domain" description="UvrD-like helicase C-terminal" evidence="13">
    <location>
        <begin position="298"/>
        <end position="530"/>
    </location>
</feature>
<evidence type="ECO:0000256" key="1">
    <source>
        <dbReference type="ARBA" id="ARBA00009922"/>
    </source>
</evidence>
<dbReference type="GO" id="GO:0043138">
    <property type="term" value="F:3'-5' DNA helicase activity"/>
    <property type="evidence" value="ECO:0007669"/>
    <property type="project" value="UniProtKB-EC"/>
</dbReference>
<dbReference type="GO" id="GO:0005524">
    <property type="term" value="F:ATP binding"/>
    <property type="evidence" value="ECO:0007669"/>
    <property type="project" value="UniProtKB-UniRule"/>
</dbReference>
<evidence type="ECO:0000256" key="8">
    <source>
        <dbReference type="ARBA" id="ARBA00034617"/>
    </source>
</evidence>
<dbReference type="SUPFAM" id="SSF52540">
    <property type="entry name" value="P-loop containing nucleoside triphosphate hydrolases"/>
    <property type="match status" value="1"/>
</dbReference>
<evidence type="ECO:0000256" key="5">
    <source>
        <dbReference type="ARBA" id="ARBA00022840"/>
    </source>
</evidence>
<evidence type="ECO:0000259" key="13">
    <source>
        <dbReference type="PROSITE" id="PS51217"/>
    </source>
</evidence>
<dbReference type="Gene3D" id="3.40.50.300">
    <property type="entry name" value="P-loop containing nucleotide triphosphate hydrolases"/>
    <property type="match status" value="3"/>
</dbReference>
<comment type="caution">
    <text evidence="14">The sequence shown here is derived from an EMBL/GenBank/DDBJ whole genome shotgun (WGS) entry which is preliminary data.</text>
</comment>
<dbReference type="Pfam" id="PF13361">
    <property type="entry name" value="UvrD_C"/>
    <property type="match status" value="2"/>
</dbReference>
<dbReference type="GO" id="GO:0003677">
    <property type="term" value="F:DNA binding"/>
    <property type="evidence" value="ECO:0007669"/>
    <property type="project" value="UniProtKB-KW"/>
</dbReference>
<keyword evidence="7" id="KW-0413">Isomerase</keyword>
<keyword evidence="4 11" id="KW-0347">Helicase</keyword>
<keyword evidence="2 11" id="KW-0547">Nucleotide-binding</keyword>
<dbReference type="InterPro" id="IPR027417">
    <property type="entry name" value="P-loop_NTPase"/>
</dbReference>
<dbReference type="Pfam" id="PF00580">
    <property type="entry name" value="UvrD-helicase"/>
    <property type="match status" value="1"/>
</dbReference>
<dbReference type="PANTHER" id="PTHR11070">
    <property type="entry name" value="UVRD / RECB / PCRA DNA HELICASE FAMILY MEMBER"/>
    <property type="match status" value="1"/>
</dbReference>
<sequence length="616" mass="70004">MLGRSSILAHLNPPQQAAVTYGEGPLLILAGPGSGKTRALTHRAAYLIKEKQVPPENILLLTFTNKAADEMKIRLQKLLVPSVNSVNSVNSASLPFAGTFHSFCARVLRRYGQAIGIPPGFTIYDTSDQKEAIKQTLRKLNFSEKKLAPTAVLKTISQAKNEMITATEYPQYARGPWQRDVAEIYLAYEKMLRQYQALDFDDLLLKTVQLFRSHPEVLANYQNQFQYILIDEYQDTNQAQYLLTRQLVGKWRNLCAVGDASQAIYGFRGANYRNLLTLQQDFVDLKTINLEQNYRSTQTILSAANAMIKKNASHPVLNLWTQNGAGDPVALYEARSEIDEADFIVNTVATQTLRQPSFSPADFAILYRTNAQSRTLEEAFLHAGLPYRLVGGTRFYDRKEIKDCLAYLKYWTNPQDKVAFKRIEQIGKRRAEKFLKFKEKQAPSLSTLKLLDKILQTTAYLELFDSQSETDLAKLENIKELRSVATQHPDLTNFLENVALVEQENGVDQVNQADQVNQGVTLMTAHAAKGTEFPIVFVVGLEEGLFPHSRSLLEKDKIEEERRLFYVAMTRAKSRLFLSYARRRLYFGQRTSNPLSRFVNDIPTDLLEFINESLLE</sequence>
<evidence type="ECO:0000256" key="3">
    <source>
        <dbReference type="ARBA" id="ARBA00022801"/>
    </source>
</evidence>
<comment type="similarity">
    <text evidence="1">Belongs to the helicase family. UvrD subfamily.</text>
</comment>
<dbReference type="InterPro" id="IPR000212">
    <property type="entry name" value="DNA_helicase_UvrD/REP"/>
</dbReference>
<evidence type="ECO:0000259" key="12">
    <source>
        <dbReference type="PROSITE" id="PS51198"/>
    </source>
</evidence>
<reference evidence="15" key="1">
    <citation type="submission" date="2017-09" db="EMBL/GenBank/DDBJ databases">
        <title>Depth-based differentiation of microbial function through sediment-hosted aquifers and enrichment of novel symbionts in the deep terrestrial subsurface.</title>
        <authorList>
            <person name="Probst A.J."/>
            <person name="Ladd B."/>
            <person name="Jarett J.K."/>
            <person name="Geller-Mcgrath D.E."/>
            <person name="Sieber C.M.K."/>
            <person name="Emerson J.B."/>
            <person name="Anantharaman K."/>
            <person name="Thomas B.C."/>
            <person name="Malmstrom R."/>
            <person name="Stieglmeier M."/>
            <person name="Klingl A."/>
            <person name="Woyke T."/>
            <person name="Ryan C.M."/>
            <person name="Banfield J.F."/>
        </authorList>
    </citation>
    <scope>NUCLEOTIDE SEQUENCE [LARGE SCALE GENOMIC DNA]</scope>
</reference>